<evidence type="ECO:0000313" key="2">
    <source>
        <dbReference type="EMBL" id="TNN58627.1"/>
    </source>
</evidence>
<evidence type="ECO:0000313" key="3">
    <source>
        <dbReference type="Proteomes" id="UP000314294"/>
    </source>
</evidence>
<dbReference type="Proteomes" id="UP000314294">
    <property type="component" value="Unassembled WGS sequence"/>
</dbReference>
<reference evidence="2 3" key="1">
    <citation type="submission" date="2019-03" db="EMBL/GenBank/DDBJ databases">
        <title>First draft genome of Liparis tanakae, snailfish: a comprehensive survey of snailfish specific genes.</title>
        <authorList>
            <person name="Kim W."/>
            <person name="Song I."/>
            <person name="Jeong J.-H."/>
            <person name="Kim D."/>
            <person name="Kim S."/>
            <person name="Ryu S."/>
            <person name="Song J.Y."/>
            <person name="Lee S.K."/>
        </authorList>
    </citation>
    <scope>NUCLEOTIDE SEQUENCE [LARGE SCALE GENOMIC DNA]</scope>
    <source>
        <tissue evidence="2">Muscle</tissue>
    </source>
</reference>
<name>A0A4Z2GY98_9TELE</name>
<comment type="caution">
    <text evidence="2">The sequence shown here is derived from an EMBL/GenBank/DDBJ whole genome shotgun (WGS) entry which is preliminary data.</text>
</comment>
<dbReference type="AlphaFoldDB" id="A0A4Z2GY98"/>
<sequence>MNVARSGGSRGAARGGKKTESESKQVHNGGLASDLASGDTTHSGSNTALSLADMQKLLASKEERIINTLTAQILANHGTMARHDQTSIVQQIGLTGLVHPWQTPEGLRVTVTLQFTLGRLLRDSV</sequence>
<feature type="region of interest" description="Disordered" evidence="1">
    <location>
        <begin position="1"/>
        <end position="47"/>
    </location>
</feature>
<feature type="compositionally biased region" description="Polar residues" evidence="1">
    <location>
        <begin position="38"/>
        <end position="47"/>
    </location>
</feature>
<protein>
    <submittedName>
        <fullName evidence="2">Uncharacterized protein</fullName>
    </submittedName>
</protein>
<accession>A0A4Z2GY98</accession>
<evidence type="ECO:0000256" key="1">
    <source>
        <dbReference type="SAM" id="MobiDB-lite"/>
    </source>
</evidence>
<gene>
    <name evidence="2" type="ORF">EYF80_031130</name>
</gene>
<organism evidence="2 3">
    <name type="scientific">Liparis tanakae</name>
    <name type="common">Tanaka's snailfish</name>
    <dbReference type="NCBI Taxonomy" id="230148"/>
    <lineage>
        <taxon>Eukaryota</taxon>
        <taxon>Metazoa</taxon>
        <taxon>Chordata</taxon>
        <taxon>Craniata</taxon>
        <taxon>Vertebrata</taxon>
        <taxon>Euteleostomi</taxon>
        <taxon>Actinopterygii</taxon>
        <taxon>Neopterygii</taxon>
        <taxon>Teleostei</taxon>
        <taxon>Neoteleostei</taxon>
        <taxon>Acanthomorphata</taxon>
        <taxon>Eupercaria</taxon>
        <taxon>Perciformes</taxon>
        <taxon>Cottioidei</taxon>
        <taxon>Cottales</taxon>
        <taxon>Liparidae</taxon>
        <taxon>Liparis</taxon>
    </lineage>
</organism>
<dbReference type="EMBL" id="SRLO01000374">
    <property type="protein sequence ID" value="TNN58627.1"/>
    <property type="molecule type" value="Genomic_DNA"/>
</dbReference>
<proteinExistence type="predicted"/>
<keyword evidence="3" id="KW-1185">Reference proteome</keyword>